<dbReference type="KEGG" id="gtr:GLOTRDRAFT_131690"/>
<dbReference type="EMBL" id="KB469307">
    <property type="protein sequence ID" value="EPQ52449.1"/>
    <property type="molecule type" value="Genomic_DNA"/>
</dbReference>
<evidence type="ECO:0008006" key="3">
    <source>
        <dbReference type="Google" id="ProtNLM"/>
    </source>
</evidence>
<accession>S7RIN3</accession>
<dbReference type="HOGENOM" id="CLU_538673_0_0_1"/>
<protein>
    <recommendedName>
        <fullName evidence="3">F-box domain-containing protein</fullName>
    </recommendedName>
</protein>
<sequence length="506" mass="57677">MESTRLQSAGYSDFDVAQADIDPSTMLDILPDEILREILSHCFANSTSQEFGQRDVPFLQQRTAIMLTCGRFYRIIEDKIFCKYVTISSPHMMATAIQKSGELPLFVDGTFIRFSEFSGHDMLRLGQLINAAARILSLDLTTSRELLRQWTRPMPMLEELTLKRTRTGHHNLGAHQNEEFLLVPFRSSHLWKLHLKGFTWRSIESLLTSAVEDCSVKDVPGKTATRSFLRGLGQMPNLRRLNVATDMKRGNVQDPYPVTLTHLESLAVRVKEAEDAKFLACITAPSLRQLSLSILAPDDDVPAIMGYAMSSIQQIAANQDLQSAWIDAPESRRLFVSLGEEESPHTGVHLMFKNIRKQKILLDLVKEQLGPYLHTVENLELSDGDGYLPSAKISRYELFETMGRVRYLRVQGRASEAIPSGLAYRKGNEKEYRTVFPQLEDLILESVRFRPHKKKSRKAFLNDLIRSFQHRDQARKPKHLTVCEGTGFRETDIPKLKRFVDNVELT</sequence>
<dbReference type="GeneID" id="19302360"/>
<evidence type="ECO:0000313" key="1">
    <source>
        <dbReference type="EMBL" id="EPQ52449.1"/>
    </source>
</evidence>
<dbReference type="Proteomes" id="UP000030669">
    <property type="component" value="Unassembled WGS sequence"/>
</dbReference>
<dbReference type="SUPFAM" id="SSF52047">
    <property type="entry name" value="RNI-like"/>
    <property type="match status" value="1"/>
</dbReference>
<reference evidence="1 2" key="1">
    <citation type="journal article" date="2012" name="Science">
        <title>The Paleozoic origin of enzymatic lignin decomposition reconstructed from 31 fungal genomes.</title>
        <authorList>
            <person name="Floudas D."/>
            <person name="Binder M."/>
            <person name="Riley R."/>
            <person name="Barry K."/>
            <person name="Blanchette R.A."/>
            <person name="Henrissat B."/>
            <person name="Martinez A.T."/>
            <person name="Otillar R."/>
            <person name="Spatafora J.W."/>
            <person name="Yadav J.S."/>
            <person name="Aerts A."/>
            <person name="Benoit I."/>
            <person name="Boyd A."/>
            <person name="Carlson A."/>
            <person name="Copeland A."/>
            <person name="Coutinho P.M."/>
            <person name="de Vries R.P."/>
            <person name="Ferreira P."/>
            <person name="Findley K."/>
            <person name="Foster B."/>
            <person name="Gaskell J."/>
            <person name="Glotzer D."/>
            <person name="Gorecki P."/>
            <person name="Heitman J."/>
            <person name="Hesse C."/>
            <person name="Hori C."/>
            <person name="Igarashi K."/>
            <person name="Jurgens J.A."/>
            <person name="Kallen N."/>
            <person name="Kersten P."/>
            <person name="Kohler A."/>
            <person name="Kuees U."/>
            <person name="Kumar T.K.A."/>
            <person name="Kuo A."/>
            <person name="LaButti K."/>
            <person name="Larrondo L.F."/>
            <person name="Lindquist E."/>
            <person name="Ling A."/>
            <person name="Lombard V."/>
            <person name="Lucas S."/>
            <person name="Lundell T."/>
            <person name="Martin R."/>
            <person name="McLaughlin D.J."/>
            <person name="Morgenstern I."/>
            <person name="Morin E."/>
            <person name="Murat C."/>
            <person name="Nagy L.G."/>
            <person name="Nolan M."/>
            <person name="Ohm R.A."/>
            <person name="Patyshakuliyeva A."/>
            <person name="Rokas A."/>
            <person name="Ruiz-Duenas F.J."/>
            <person name="Sabat G."/>
            <person name="Salamov A."/>
            <person name="Samejima M."/>
            <person name="Schmutz J."/>
            <person name="Slot J.C."/>
            <person name="St John F."/>
            <person name="Stenlid J."/>
            <person name="Sun H."/>
            <person name="Sun S."/>
            <person name="Syed K."/>
            <person name="Tsang A."/>
            <person name="Wiebenga A."/>
            <person name="Young D."/>
            <person name="Pisabarro A."/>
            <person name="Eastwood D.C."/>
            <person name="Martin F."/>
            <person name="Cullen D."/>
            <person name="Grigoriev I.V."/>
            <person name="Hibbett D.S."/>
        </authorList>
    </citation>
    <scope>NUCLEOTIDE SEQUENCE [LARGE SCALE GENOMIC DNA]</scope>
    <source>
        <strain evidence="1 2">ATCC 11539</strain>
    </source>
</reference>
<proteinExistence type="predicted"/>
<dbReference type="RefSeq" id="XP_007868764.1">
    <property type="nucleotide sequence ID" value="XM_007870573.1"/>
</dbReference>
<dbReference type="AlphaFoldDB" id="S7RIN3"/>
<evidence type="ECO:0000313" key="2">
    <source>
        <dbReference type="Proteomes" id="UP000030669"/>
    </source>
</evidence>
<name>S7RIN3_GLOTA</name>
<gene>
    <name evidence="1" type="ORF">GLOTRDRAFT_131690</name>
</gene>
<dbReference type="OrthoDB" id="3312541at2759"/>
<keyword evidence="2" id="KW-1185">Reference proteome</keyword>
<organism evidence="1 2">
    <name type="scientific">Gloeophyllum trabeum (strain ATCC 11539 / FP-39264 / Madison 617)</name>
    <name type="common">Brown rot fungus</name>
    <dbReference type="NCBI Taxonomy" id="670483"/>
    <lineage>
        <taxon>Eukaryota</taxon>
        <taxon>Fungi</taxon>
        <taxon>Dikarya</taxon>
        <taxon>Basidiomycota</taxon>
        <taxon>Agaricomycotina</taxon>
        <taxon>Agaricomycetes</taxon>
        <taxon>Gloeophyllales</taxon>
        <taxon>Gloeophyllaceae</taxon>
        <taxon>Gloeophyllum</taxon>
    </lineage>
</organism>